<dbReference type="InterPro" id="IPR053737">
    <property type="entry name" value="Type_II_TA_Toxin"/>
</dbReference>
<dbReference type="Proteomes" id="UP000441717">
    <property type="component" value="Unassembled WGS sequence"/>
</dbReference>
<keyword evidence="3" id="KW-1185">Reference proteome</keyword>
<reference evidence="2 3" key="1">
    <citation type="submission" date="2019-10" db="EMBL/GenBank/DDBJ databases">
        <title>Comparative genomics of sulfur disproportionating microorganisms.</title>
        <authorList>
            <person name="Ward L.M."/>
            <person name="Bertran E."/>
            <person name="Johnston D."/>
        </authorList>
    </citation>
    <scope>NUCLEOTIDE SEQUENCE [LARGE SCALE GENOMIC DNA]</scope>
    <source>
        <strain evidence="2 3">DSM 14055</strain>
    </source>
</reference>
<dbReference type="Pfam" id="PF02661">
    <property type="entry name" value="Fic"/>
    <property type="match status" value="1"/>
</dbReference>
<gene>
    <name evidence="2" type="ORF">GFC01_16075</name>
</gene>
<proteinExistence type="predicted"/>
<sequence>MGGREYLCVVYGRKGLEHGFRCPGMNTFLHPDLFTMVAAYAFHICKNHPFIDVNKRTGLD</sequence>
<comment type="caution">
    <text evidence="2">The sequence shown here is derived from an EMBL/GenBank/DDBJ whole genome shotgun (WGS) entry which is preliminary data.</text>
</comment>
<evidence type="ECO:0000259" key="1">
    <source>
        <dbReference type="Pfam" id="PF02661"/>
    </source>
</evidence>
<name>A0A6N7IX57_9FIRM</name>
<dbReference type="EMBL" id="WHYR01000064">
    <property type="protein sequence ID" value="MQL53748.1"/>
    <property type="molecule type" value="Genomic_DNA"/>
</dbReference>
<dbReference type="InterPro" id="IPR003812">
    <property type="entry name" value="Fido"/>
</dbReference>
<accession>A0A6N7IX57</accession>
<dbReference type="OrthoDB" id="9802752at2"/>
<protein>
    <recommendedName>
        <fullName evidence="1">Fido domain-containing protein</fullName>
    </recommendedName>
</protein>
<dbReference type="Gene3D" id="1.20.120.1870">
    <property type="entry name" value="Fic/DOC protein, Fido domain"/>
    <property type="match status" value="1"/>
</dbReference>
<feature type="domain" description="Fido" evidence="1">
    <location>
        <begin position="27"/>
        <end position="59"/>
    </location>
</feature>
<evidence type="ECO:0000313" key="3">
    <source>
        <dbReference type="Proteomes" id="UP000441717"/>
    </source>
</evidence>
<dbReference type="AlphaFoldDB" id="A0A6N7IX57"/>
<organism evidence="2 3">
    <name type="scientific">Desulfofundulus thermobenzoicus</name>
    <dbReference type="NCBI Taxonomy" id="29376"/>
    <lineage>
        <taxon>Bacteria</taxon>
        <taxon>Bacillati</taxon>
        <taxon>Bacillota</taxon>
        <taxon>Clostridia</taxon>
        <taxon>Eubacteriales</taxon>
        <taxon>Peptococcaceae</taxon>
        <taxon>Desulfofundulus</taxon>
    </lineage>
</organism>
<evidence type="ECO:0000313" key="2">
    <source>
        <dbReference type="EMBL" id="MQL53748.1"/>
    </source>
</evidence>